<feature type="transmembrane region" description="Helical" evidence="1">
    <location>
        <begin position="141"/>
        <end position="168"/>
    </location>
</feature>
<dbReference type="InterPro" id="IPR051224">
    <property type="entry name" value="NiCoT_RcnA"/>
</dbReference>
<feature type="transmembrane region" description="Helical" evidence="1">
    <location>
        <begin position="80"/>
        <end position="101"/>
    </location>
</feature>
<sequence>MAGMPALVVAAFSFGMLHALLPGHGKSLLAAHYAGDGHCRGAMLSSAILILTHVGSAIVIVLTGAAVIQRTLVGAGRAPILERSSQILIVLVGLWLLWRAFRPHRHDYGRSGPALAFVGGLVPCPLTTFIMAYAVANGLVLAGVLLSATFASGMIVTVVAFPLAAILLRGRLVAILDRSYALQRRIGFGLEVAAPWR</sequence>
<accession>A0ABW0P1U3</accession>
<dbReference type="EMBL" id="JBHSLU010000047">
    <property type="protein sequence ID" value="MFC5506706.1"/>
    <property type="molecule type" value="Genomic_DNA"/>
</dbReference>
<organism evidence="2 3">
    <name type="scientific">Bosea massiliensis</name>
    <dbReference type="NCBI Taxonomy" id="151419"/>
    <lineage>
        <taxon>Bacteria</taxon>
        <taxon>Pseudomonadati</taxon>
        <taxon>Pseudomonadota</taxon>
        <taxon>Alphaproteobacteria</taxon>
        <taxon>Hyphomicrobiales</taxon>
        <taxon>Boseaceae</taxon>
        <taxon>Bosea</taxon>
    </lineage>
</organism>
<dbReference type="Proteomes" id="UP001596060">
    <property type="component" value="Unassembled WGS sequence"/>
</dbReference>
<dbReference type="RefSeq" id="WP_377817239.1">
    <property type="nucleotide sequence ID" value="NZ_JBHSLU010000047.1"/>
</dbReference>
<name>A0ABW0P1U3_9HYPH</name>
<dbReference type="PANTHER" id="PTHR40659:SF1">
    <property type="entry name" value="NICKEL_COBALT EFFLUX SYSTEM RCNA"/>
    <property type="match status" value="1"/>
</dbReference>
<feature type="transmembrane region" description="Helical" evidence="1">
    <location>
        <begin position="6"/>
        <end position="23"/>
    </location>
</feature>
<comment type="caution">
    <text evidence="2">The sequence shown here is derived from an EMBL/GenBank/DDBJ whole genome shotgun (WGS) entry which is preliminary data.</text>
</comment>
<protein>
    <submittedName>
        <fullName evidence="2">ABC transporter permease</fullName>
    </submittedName>
</protein>
<keyword evidence="1" id="KW-1133">Transmembrane helix</keyword>
<gene>
    <name evidence="2" type="ORF">ACFPN9_15720</name>
</gene>
<proteinExistence type="predicted"/>
<evidence type="ECO:0000256" key="1">
    <source>
        <dbReference type="SAM" id="Phobius"/>
    </source>
</evidence>
<evidence type="ECO:0000313" key="3">
    <source>
        <dbReference type="Proteomes" id="UP001596060"/>
    </source>
</evidence>
<dbReference type="PANTHER" id="PTHR40659">
    <property type="entry name" value="NICKEL/COBALT EFFLUX SYSTEM RCNA"/>
    <property type="match status" value="1"/>
</dbReference>
<evidence type="ECO:0000313" key="2">
    <source>
        <dbReference type="EMBL" id="MFC5506706.1"/>
    </source>
</evidence>
<reference evidence="3" key="1">
    <citation type="journal article" date="2019" name="Int. J. Syst. Evol. Microbiol.">
        <title>The Global Catalogue of Microorganisms (GCM) 10K type strain sequencing project: providing services to taxonomists for standard genome sequencing and annotation.</title>
        <authorList>
            <consortium name="The Broad Institute Genomics Platform"/>
            <consortium name="The Broad Institute Genome Sequencing Center for Infectious Disease"/>
            <person name="Wu L."/>
            <person name="Ma J."/>
        </authorList>
    </citation>
    <scope>NUCLEOTIDE SEQUENCE [LARGE SCALE GENOMIC DNA]</scope>
    <source>
        <strain evidence="3">CCUG 43117</strain>
    </source>
</reference>
<feature type="transmembrane region" description="Helical" evidence="1">
    <location>
        <begin position="113"/>
        <end position="135"/>
    </location>
</feature>
<keyword evidence="3" id="KW-1185">Reference proteome</keyword>
<keyword evidence="1" id="KW-0472">Membrane</keyword>
<keyword evidence="1" id="KW-0812">Transmembrane</keyword>
<feature type="transmembrane region" description="Helical" evidence="1">
    <location>
        <begin position="44"/>
        <end position="68"/>
    </location>
</feature>